<dbReference type="EMBL" id="JACCBS010000003">
    <property type="protein sequence ID" value="NYE58640.1"/>
    <property type="molecule type" value="Genomic_DNA"/>
</dbReference>
<keyword evidence="3 4" id="KW-0012">Acyltransferase</keyword>
<comment type="domain">
    <text evidence="4">The HXXXXD motif is essential for acyltransferase activity and may constitute the binding site for the phosphate moiety of the glycerol-3-phosphate.</text>
</comment>
<keyword evidence="2 4" id="KW-0808">Transferase</keyword>
<reference evidence="6 7" key="1">
    <citation type="submission" date="2020-07" db="EMBL/GenBank/DDBJ databases">
        <title>Genomic Encyclopedia of Type Strains, Phase III (KMG-III): the genomes of soil and plant-associated and newly described type strains.</title>
        <authorList>
            <person name="Whitman W."/>
        </authorList>
    </citation>
    <scope>NUCLEOTIDE SEQUENCE [LARGE SCALE GENOMIC DNA]</scope>
    <source>
        <strain evidence="6 7">DSM 11255</strain>
    </source>
</reference>
<dbReference type="InterPro" id="IPR002123">
    <property type="entry name" value="Plipid/glycerol_acylTrfase"/>
</dbReference>
<dbReference type="NCBIfam" id="TIGR00530">
    <property type="entry name" value="AGP_acyltrn"/>
    <property type="match status" value="1"/>
</dbReference>
<dbReference type="CDD" id="cd07989">
    <property type="entry name" value="LPLAT_AGPAT-like"/>
    <property type="match status" value="1"/>
</dbReference>
<evidence type="ECO:0000256" key="4">
    <source>
        <dbReference type="RuleBase" id="RU361267"/>
    </source>
</evidence>
<dbReference type="Pfam" id="PF01553">
    <property type="entry name" value="Acyltransferase"/>
    <property type="match status" value="1"/>
</dbReference>
<dbReference type="SUPFAM" id="SSF69593">
    <property type="entry name" value="Glycerol-3-phosphate (1)-acyltransferase"/>
    <property type="match status" value="1"/>
</dbReference>
<evidence type="ECO:0000313" key="6">
    <source>
        <dbReference type="EMBL" id="NYE58640.1"/>
    </source>
</evidence>
<proteinExistence type="inferred from homology"/>
<gene>
    <name evidence="6" type="ORF">HDG70_002391</name>
</gene>
<dbReference type="PANTHER" id="PTHR10434">
    <property type="entry name" value="1-ACYL-SN-GLYCEROL-3-PHOSPHATE ACYLTRANSFERASE"/>
    <property type="match status" value="1"/>
</dbReference>
<dbReference type="SMART" id="SM00563">
    <property type="entry name" value="PlsC"/>
    <property type="match status" value="1"/>
</dbReference>
<evidence type="ECO:0000313" key="7">
    <source>
        <dbReference type="Proteomes" id="UP000604066"/>
    </source>
</evidence>
<dbReference type="GO" id="GO:0003841">
    <property type="term" value="F:1-acylglycerol-3-phosphate O-acyltransferase activity"/>
    <property type="evidence" value="ECO:0007669"/>
    <property type="project" value="UniProtKB-EC"/>
</dbReference>
<accession>A0ABX2RCH3</accession>
<dbReference type="EC" id="2.3.1.51" evidence="4"/>
<protein>
    <recommendedName>
        <fullName evidence="4">1-acyl-sn-glycerol-3-phosphate acyltransferase</fullName>
        <ecNumber evidence="4">2.3.1.51</ecNumber>
    </recommendedName>
</protein>
<dbReference type="InterPro" id="IPR004552">
    <property type="entry name" value="AGP_acyltrans"/>
</dbReference>
<feature type="domain" description="Phospholipid/glycerol acyltransferase" evidence="5">
    <location>
        <begin position="34"/>
        <end position="144"/>
    </location>
</feature>
<keyword evidence="4" id="KW-0443">Lipid metabolism</keyword>
<keyword evidence="4" id="KW-1208">Phospholipid metabolism</keyword>
<dbReference type="Proteomes" id="UP000604066">
    <property type="component" value="Unassembled WGS sequence"/>
</dbReference>
<comment type="caution">
    <text evidence="6">The sequence shown here is derived from an EMBL/GenBank/DDBJ whole genome shotgun (WGS) entry which is preliminary data.</text>
</comment>
<keyword evidence="4" id="KW-0594">Phospholipid biosynthesis</keyword>
<dbReference type="RefSeq" id="WP_011344818.1">
    <property type="nucleotide sequence ID" value="NZ_ATYG01000030.1"/>
</dbReference>
<organism evidence="6 7">
    <name type="scientific">Carboxydothermus ferrireducens DSM 11255</name>
    <dbReference type="NCBI Taxonomy" id="1119529"/>
    <lineage>
        <taxon>Bacteria</taxon>
        <taxon>Bacillati</taxon>
        <taxon>Bacillota</taxon>
        <taxon>Clostridia</taxon>
        <taxon>Thermoanaerobacterales</taxon>
        <taxon>Thermoanaerobacteraceae</taxon>
        <taxon>Carboxydothermus</taxon>
    </lineage>
</organism>
<evidence type="ECO:0000256" key="3">
    <source>
        <dbReference type="ARBA" id="ARBA00023315"/>
    </source>
</evidence>
<evidence type="ECO:0000256" key="2">
    <source>
        <dbReference type="ARBA" id="ARBA00022679"/>
    </source>
</evidence>
<evidence type="ECO:0000256" key="1">
    <source>
        <dbReference type="ARBA" id="ARBA00008655"/>
    </source>
</evidence>
<comment type="similarity">
    <text evidence="1 4">Belongs to the 1-acyl-sn-glycerol-3-phosphate acyltransferase family.</text>
</comment>
<comment type="catalytic activity">
    <reaction evidence="4">
        <text>a 1-acyl-sn-glycero-3-phosphate + an acyl-CoA = a 1,2-diacyl-sn-glycero-3-phosphate + CoA</text>
        <dbReference type="Rhea" id="RHEA:19709"/>
        <dbReference type="ChEBI" id="CHEBI:57287"/>
        <dbReference type="ChEBI" id="CHEBI:57970"/>
        <dbReference type="ChEBI" id="CHEBI:58342"/>
        <dbReference type="ChEBI" id="CHEBI:58608"/>
        <dbReference type="EC" id="2.3.1.51"/>
    </reaction>
</comment>
<dbReference type="PANTHER" id="PTHR10434:SF11">
    <property type="entry name" value="1-ACYL-SN-GLYCEROL-3-PHOSPHATE ACYLTRANSFERASE"/>
    <property type="match status" value="1"/>
</dbReference>
<sequence length="183" mass="20587">MFYRFARMVARWFMIIFKGMKVEGLENVPKSGPYLVVANHESYFDPVAIGCALPHQVYFMAKKELFDIPGFGLLLKKLGAFPVKRNEVDLTAVKTALKYLKEGKVVGIFPEGTRLKTLGEFHEGAAALALKASVPILPVGLKNTRGFKRCKVVIGKIINELPYDKNELEKGARFLREKVKELL</sequence>
<keyword evidence="7" id="KW-1185">Reference proteome</keyword>
<keyword evidence="4" id="KW-0444">Lipid biosynthesis</keyword>
<evidence type="ECO:0000259" key="5">
    <source>
        <dbReference type="SMART" id="SM00563"/>
    </source>
</evidence>
<name>A0ABX2RCH3_9THEO</name>